<dbReference type="NCBIfam" id="TIGR01711">
    <property type="entry name" value="gspJ"/>
    <property type="match status" value="1"/>
</dbReference>
<keyword evidence="4" id="KW-0997">Cell inner membrane</keyword>
<protein>
    <submittedName>
        <fullName evidence="8">General secretion pathway protein J</fullName>
    </submittedName>
</protein>
<dbReference type="SUPFAM" id="SSF54523">
    <property type="entry name" value="Pili subunits"/>
    <property type="match status" value="1"/>
</dbReference>
<comment type="caution">
    <text evidence="8">The sequence shown here is derived from an EMBL/GenBank/DDBJ whole genome shotgun (WGS) entry which is preliminary data.</text>
</comment>
<dbReference type="PANTHER" id="PTHR39583">
    <property type="entry name" value="TYPE II SECRETION SYSTEM PROTEIN J-RELATED"/>
    <property type="match status" value="1"/>
</dbReference>
<reference evidence="9" key="1">
    <citation type="submission" date="2017-04" db="EMBL/GenBank/DDBJ databases">
        <title>Genome evolution of the luminous symbionts of deep sea anglerfish.</title>
        <authorList>
            <person name="Hendry T.A."/>
        </authorList>
    </citation>
    <scope>NUCLEOTIDE SEQUENCE [LARGE SCALE GENOMIC DNA]</scope>
</reference>
<name>A0A2A5SZ02_9GAMM</name>
<dbReference type="GO" id="GO:0015628">
    <property type="term" value="P:protein secretion by the type II secretion system"/>
    <property type="evidence" value="ECO:0007669"/>
    <property type="project" value="InterPro"/>
</dbReference>
<dbReference type="EMBL" id="NBYY01000039">
    <property type="protein sequence ID" value="PCS21125.1"/>
    <property type="molecule type" value="Genomic_DNA"/>
</dbReference>
<dbReference type="InterPro" id="IPR010055">
    <property type="entry name" value="T2SS_protein-GspJ"/>
</dbReference>
<dbReference type="Gene3D" id="2.10.70.20">
    <property type="entry name" value="gspk-gspi-gspj complex like domains"/>
    <property type="match status" value="1"/>
</dbReference>
<evidence type="ECO:0000256" key="1">
    <source>
        <dbReference type="ARBA" id="ARBA00004377"/>
    </source>
</evidence>
<dbReference type="AlphaFoldDB" id="A0A2A5SZ02"/>
<evidence type="ECO:0000256" key="2">
    <source>
        <dbReference type="ARBA" id="ARBA00022475"/>
    </source>
</evidence>
<dbReference type="Gene3D" id="3.10.610.10">
    <property type="entry name" value="GSPII I/J protein-like"/>
    <property type="match status" value="1"/>
</dbReference>
<evidence type="ECO:0000256" key="6">
    <source>
        <dbReference type="ARBA" id="ARBA00022989"/>
    </source>
</evidence>
<dbReference type="InterPro" id="IPR051621">
    <property type="entry name" value="T2SS_protein_J"/>
</dbReference>
<keyword evidence="3" id="KW-0488">Methylation</keyword>
<evidence type="ECO:0000256" key="5">
    <source>
        <dbReference type="ARBA" id="ARBA00022692"/>
    </source>
</evidence>
<comment type="subcellular location">
    <subcellularLocation>
        <location evidence="1">Cell inner membrane</location>
        <topology evidence="1">Single-pass membrane protein</topology>
    </subcellularLocation>
</comment>
<dbReference type="Pfam" id="PF11612">
    <property type="entry name" value="T2SSJ"/>
    <property type="match status" value="1"/>
</dbReference>
<keyword evidence="2" id="KW-1003">Cell membrane</keyword>
<sequence length="195" mass="22319">MIEVILALAIFASLSMLANQVLRNVITANQQTEEVGNALKILQRTLVIMDSDFRQLLARQYRNGGNEAEIYLLEMGDNVLDSHGDGIRFVRGGWINPQQLFPRSEVVKVGYRLKDKTLDRMRWMYPDDSLATEPAVIKLMEGVTDLSFEVMDDNSWKKNWKKPSMIPKAIRVTLETERYGKLTRIYLLPSQILGS</sequence>
<organism evidence="8 9">
    <name type="scientific">Candidatus Enterovibrio escicola</name>
    <dbReference type="NCBI Taxonomy" id="1927127"/>
    <lineage>
        <taxon>Bacteria</taxon>
        <taxon>Pseudomonadati</taxon>
        <taxon>Pseudomonadota</taxon>
        <taxon>Gammaproteobacteria</taxon>
        <taxon>Vibrionales</taxon>
        <taxon>Vibrionaceae</taxon>
        <taxon>Enterovibrio</taxon>
    </lineage>
</organism>
<dbReference type="GO" id="GO:0005886">
    <property type="term" value="C:plasma membrane"/>
    <property type="evidence" value="ECO:0007669"/>
    <property type="project" value="UniProtKB-SubCell"/>
</dbReference>
<gene>
    <name evidence="8" type="ORF">BTN49_3272</name>
</gene>
<evidence type="ECO:0000256" key="3">
    <source>
        <dbReference type="ARBA" id="ARBA00022481"/>
    </source>
</evidence>
<accession>A0A2A5SZ02</accession>
<evidence type="ECO:0000256" key="7">
    <source>
        <dbReference type="ARBA" id="ARBA00023136"/>
    </source>
</evidence>
<dbReference type="InterPro" id="IPR045584">
    <property type="entry name" value="Pilin-like"/>
</dbReference>
<dbReference type="GO" id="GO:0015627">
    <property type="term" value="C:type II protein secretion system complex"/>
    <property type="evidence" value="ECO:0007669"/>
    <property type="project" value="InterPro"/>
</dbReference>
<dbReference type="PANTHER" id="PTHR39583:SF2">
    <property type="entry name" value="TYPE II SECRETION SYSTEM PROTEIN J"/>
    <property type="match status" value="1"/>
</dbReference>
<dbReference type="Proteomes" id="UP000219020">
    <property type="component" value="Unassembled WGS sequence"/>
</dbReference>
<keyword evidence="6" id="KW-1133">Transmembrane helix</keyword>
<evidence type="ECO:0000313" key="8">
    <source>
        <dbReference type="EMBL" id="PCS21125.1"/>
    </source>
</evidence>
<evidence type="ECO:0000313" key="9">
    <source>
        <dbReference type="Proteomes" id="UP000219020"/>
    </source>
</evidence>
<evidence type="ECO:0000256" key="4">
    <source>
        <dbReference type="ARBA" id="ARBA00022519"/>
    </source>
</evidence>
<keyword evidence="9" id="KW-1185">Reference proteome</keyword>
<keyword evidence="5" id="KW-0812">Transmembrane</keyword>
<keyword evidence="7" id="KW-0472">Membrane</keyword>
<proteinExistence type="predicted"/>